<feature type="transmembrane region" description="Helical" evidence="8">
    <location>
        <begin position="71"/>
        <end position="90"/>
    </location>
</feature>
<keyword evidence="4" id="KW-1003">Cell membrane</keyword>
<evidence type="ECO:0000313" key="11">
    <source>
        <dbReference type="Proteomes" id="UP001145087"/>
    </source>
</evidence>
<dbReference type="PANTHER" id="PTHR43124:SF3">
    <property type="entry name" value="CHLORAMPHENICOL EFFLUX PUMP RV0191"/>
    <property type="match status" value="1"/>
</dbReference>
<evidence type="ECO:0000256" key="5">
    <source>
        <dbReference type="ARBA" id="ARBA00022692"/>
    </source>
</evidence>
<keyword evidence="5 8" id="KW-0812">Transmembrane</keyword>
<dbReference type="EMBL" id="JAPOHD010000001">
    <property type="protein sequence ID" value="MCY1718736.1"/>
    <property type="molecule type" value="Genomic_DNA"/>
</dbReference>
<dbReference type="CDD" id="cd17474">
    <property type="entry name" value="MFS_YfmO_like"/>
    <property type="match status" value="1"/>
</dbReference>
<dbReference type="InterPro" id="IPR036259">
    <property type="entry name" value="MFS_trans_sf"/>
</dbReference>
<evidence type="ECO:0000259" key="9">
    <source>
        <dbReference type="PROSITE" id="PS50850"/>
    </source>
</evidence>
<feature type="transmembrane region" description="Helical" evidence="8">
    <location>
        <begin position="299"/>
        <end position="323"/>
    </location>
</feature>
<evidence type="ECO:0000256" key="6">
    <source>
        <dbReference type="ARBA" id="ARBA00022989"/>
    </source>
</evidence>
<dbReference type="SUPFAM" id="SSF103473">
    <property type="entry name" value="MFS general substrate transporter"/>
    <property type="match status" value="1"/>
</dbReference>
<comment type="similarity">
    <text evidence="3">Belongs to the major facilitator superfamily. TCR/Tet family.</text>
</comment>
<feature type="transmembrane region" description="Helical" evidence="8">
    <location>
        <begin position="36"/>
        <end position="59"/>
    </location>
</feature>
<dbReference type="Pfam" id="PF07690">
    <property type="entry name" value="MFS_1"/>
    <property type="match status" value="1"/>
</dbReference>
<feature type="transmembrane region" description="Helical" evidence="8">
    <location>
        <begin position="360"/>
        <end position="379"/>
    </location>
</feature>
<accession>A0A9X3F4D2</accession>
<evidence type="ECO:0000256" key="1">
    <source>
        <dbReference type="ARBA" id="ARBA00003279"/>
    </source>
</evidence>
<proteinExistence type="inferred from homology"/>
<organism evidence="10 11">
    <name type="scientific">Draconibacterium aestuarii</name>
    <dbReference type="NCBI Taxonomy" id="2998507"/>
    <lineage>
        <taxon>Bacteria</taxon>
        <taxon>Pseudomonadati</taxon>
        <taxon>Bacteroidota</taxon>
        <taxon>Bacteroidia</taxon>
        <taxon>Marinilabiliales</taxon>
        <taxon>Prolixibacteraceae</taxon>
        <taxon>Draconibacterium</taxon>
    </lineage>
</organism>
<dbReference type="GO" id="GO:0005886">
    <property type="term" value="C:plasma membrane"/>
    <property type="evidence" value="ECO:0007669"/>
    <property type="project" value="UniProtKB-SubCell"/>
</dbReference>
<dbReference type="PRINTS" id="PR01035">
    <property type="entry name" value="TCRTETA"/>
</dbReference>
<dbReference type="PROSITE" id="PS50850">
    <property type="entry name" value="MFS"/>
    <property type="match status" value="1"/>
</dbReference>
<dbReference type="RefSeq" id="WP_343331074.1">
    <property type="nucleotide sequence ID" value="NZ_JAPOHD010000001.1"/>
</dbReference>
<comment type="caution">
    <text evidence="10">The sequence shown here is derived from an EMBL/GenBank/DDBJ whole genome shotgun (WGS) entry which is preliminary data.</text>
</comment>
<evidence type="ECO:0000256" key="4">
    <source>
        <dbReference type="ARBA" id="ARBA00022475"/>
    </source>
</evidence>
<feature type="transmembrane region" description="Helical" evidence="8">
    <location>
        <begin position="272"/>
        <end position="293"/>
    </location>
</feature>
<dbReference type="InterPro" id="IPR005829">
    <property type="entry name" value="Sugar_transporter_CS"/>
</dbReference>
<gene>
    <name evidence="10" type="ORF">OU798_00175</name>
</gene>
<feature type="transmembrane region" description="Helical" evidence="8">
    <location>
        <begin position="129"/>
        <end position="152"/>
    </location>
</feature>
<dbReference type="InterPro" id="IPR020846">
    <property type="entry name" value="MFS_dom"/>
</dbReference>
<protein>
    <submittedName>
        <fullName evidence="10">MFS transporter</fullName>
    </submittedName>
</protein>
<keyword evidence="6 8" id="KW-1133">Transmembrane helix</keyword>
<dbReference type="InterPro" id="IPR011701">
    <property type="entry name" value="MFS"/>
</dbReference>
<dbReference type="Gene3D" id="1.20.1250.20">
    <property type="entry name" value="MFS general substrate transporter like domains"/>
    <property type="match status" value="1"/>
</dbReference>
<feature type="domain" description="Major facilitator superfamily (MFS) profile" evidence="9">
    <location>
        <begin position="5"/>
        <end position="382"/>
    </location>
</feature>
<dbReference type="AlphaFoldDB" id="A0A9X3F4D2"/>
<comment type="function">
    <text evidence="1">Resistance to tetracycline by an active tetracycline efflux. This is an energy-dependent process that decreases the accumulation of the antibiotic in whole cells. This protein functions as a metal-tetracycline/H(+) antiporter.</text>
</comment>
<evidence type="ECO:0000313" key="10">
    <source>
        <dbReference type="EMBL" id="MCY1718736.1"/>
    </source>
</evidence>
<dbReference type="Proteomes" id="UP001145087">
    <property type="component" value="Unassembled WGS sequence"/>
</dbReference>
<evidence type="ECO:0000256" key="3">
    <source>
        <dbReference type="ARBA" id="ARBA00007520"/>
    </source>
</evidence>
<dbReference type="GO" id="GO:0022857">
    <property type="term" value="F:transmembrane transporter activity"/>
    <property type="evidence" value="ECO:0007669"/>
    <property type="project" value="InterPro"/>
</dbReference>
<dbReference type="PANTHER" id="PTHR43124">
    <property type="entry name" value="PURINE EFFLUX PUMP PBUE"/>
    <property type="match status" value="1"/>
</dbReference>
<evidence type="ECO:0000256" key="8">
    <source>
        <dbReference type="SAM" id="Phobius"/>
    </source>
</evidence>
<comment type="subcellular location">
    <subcellularLocation>
        <location evidence="2">Cell membrane</location>
        <topology evidence="2">Multi-pass membrane protein</topology>
    </subcellularLocation>
</comment>
<keyword evidence="7 8" id="KW-0472">Membrane</keyword>
<dbReference type="InterPro" id="IPR001958">
    <property type="entry name" value="Tet-R_TetA/multi-R_MdtG-like"/>
</dbReference>
<feature type="transmembrane region" description="Helical" evidence="8">
    <location>
        <begin position="96"/>
        <end position="117"/>
    </location>
</feature>
<name>A0A9X3F4D2_9BACT</name>
<dbReference type="PROSITE" id="PS00216">
    <property type="entry name" value="SUGAR_TRANSPORT_1"/>
    <property type="match status" value="1"/>
</dbReference>
<feature type="transmembrane region" description="Helical" evidence="8">
    <location>
        <begin position="234"/>
        <end position="256"/>
    </location>
</feature>
<keyword evidence="11" id="KW-1185">Reference proteome</keyword>
<evidence type="ECO:0000256" key="7">
    <source>
        <dbReference type="ARBA" id="ARBA00023136"/>
    </source>
</evidence>
<feature type="transmembrane region" description="Helical" evidence="8">
    <location>
        <begin position="335"/>
        <end position="354"/>
    </location>
</feature>
<feature type="transmembrane region" description="Helical" evidence="8">
    <location>
        <begin position="158"/>
        <end position="177"/>
    </location>
</feature>
<evidence type="ECO:0000256" key="2">
    <source>
        <dbReference type="ARBA" id="ARBA00004651"/>
    </source>
</evidence>
<reference evidence="10" key="1">
    <citation type="submission" date="2022-11" db="EMBL/GenBank/DDBJ databases">
        <title>Marilongibacter aestuarii gen. nov., sp. nov., isolated from tidal flat sediment.</title>
        <authorList>
            <person name="Jiayan W."/>
        </authorList>
    </citation>
    <scope>NUCLEOTIDE SEQUENCE</scope>
    <source>
        <strain evidence="10">Z1-6</strain>
    </source>
</reference>
<dbReference type="InterPro" id="IPR050189">
    <property type="entry name" value="MFS_Efflux_Transporters"/>
</dbReference>
<feature type="transmembrane region" description="Helical" evidence="8">
    <location>
        <begin position="203"/>
        <end position="222"/>
    </location>
</feature>
<sequence length="382" mass="41320">MEKRNLTIIYLTTLMAVLGVASLAPAFPAISEHFNIPVTTVTLLITVFTLPGIFLAPLLGIFADHIGRKPILIASLATFGVSGLACFFVKNWEIILVLRFLQGIGAAALGSLNVTLIGDLYSGKKRGEIMGYNASVLSLGTALYPAIGGTLALGGWHFPFLLPGLALPIAVLAVFWLKNPEPGKQVSIKKYLSNTWKNINKKTVWGIFMVNILLFVLLYGAFLSFFPQLLKERLLASTFHIGMLMSAFSIVTAITASQKKRIDKRISAKHQLVLGIVFYIATMLILSFSNTWWHLIFPLVLFGLGHGMLIPGIQTLLVGFAPLAERAGFMSINSMVLRIGQTIGPLFIGLFYAVGGVGTAFLGGALVAGIMLLLTITLVKTR</sequence>